<accession>C0C0P6</accession>
<dbReference type="Gene3D" id="1.10.10.10">
    <property type="entry name" value="Winged helix-like DNA-binding domain superfamily/Winged helix DNA-binding domain"/>
    <property type="match status" value="1"/>
</dbReference>
<dbReference type="eggNOG" id="COG1609">
    <property type="taxonomic scope" value="Bacteria"/>
</dbReference>
<comment type="caution">
    <text evidence="5">The sequence shown here is derived from an EMBL/GenBank/DDBJ whole genome shotgun (WGS) entry which is preliminary data.</text>
</comment>
<evidence type="ECO:0000256" key="2">
    <source>
        <dbReference type="ARBA" id="ARBA00023125"/>
    </source>
</evidence>
<keyword evidence="2" id="KW-0238">DNA-binding</keyword>
<dbReference type="PANTHER" id="PTHR44846">
    <property type="entry name" value="MANNOSYL-D-GLYCERATE TRANSPORT/METABOLISM SYSTEM REPRESSOR MNGR-RELATED"/>
    <property type="match status" value="1"/>
</dbReference>
<dbReference type="InterPro" id="IPR000524">
    <property type="entry name" value="Tscrpt_reg_HTH_GntR"/>
</dbReference>
<dbReference type="PRINTS" id="PR00035">
    <property type="entry name" value="HTHGNTR"/>
</dbReference>
<dbReference type="InterPro" id="IPR036388">
    <property type="entry name" value="WH-like_DNA-bd_sf"/>
</dbReference>
<proteinExistence type="predicted"/>
<dbReference type="AlphaFoldDB" id="C0C0P6"/>
<dbReference type="InterPro" id="IPR001761">
    <property type="entry name" value="Peripla_BP/Lac1_sug-bd_dom"/>
</dbReference>
<evidence type="ECO:0000313" key="6">
    <source>
        <dbReference type="Proteomes" id="UP000004893"/>
    </source>
</evidence>
<reference evidence="5" key="2">
    <citation type="submission" date="2013-06" db="EMBL/GenBank/DDBJ databases">
        <title>Draft genome sequence of Clostridium hylemonae (DSM 15053).</title>
        <authorList>
            <person name="Sudarsanam P."/>
            <person name="Ley R."/>
            <person name="Guruge J."/>
            <person name="Turnbaugh P.J."/>
            <person name="Mahowald M."/>
            <person name="Liep D."/>
            <person name="Gordon J."/>
        </authorList>
    </citation>
    <scope>NUCLEOTIDE SEQUENCE</scope>
    <source>
        <strain evidence="5">DSM 15053</strain>
    </source>
</reference>
<dbReference type="InterPro" id="IPR036390">
    <property type="entry name" value="WH_DNA-bd_sf"/>
</dbReference>
<dbReference type="RefSeq" id="WP_006442990.1">
    <property type="nucleotide sequence ID" value="NZ_CP036524.1"/>
</dbReference>
<dbReference type="GO" id="GO:0045892">
    <property type="term" value="P:negative regulation of DNA-templated transcription"/>
    <property type="evidence" value="ECO:0007669"/>
    <property type="project" value="TreeGrafter"/>
</dbReference>
<evidence type="ECO:0000259" key="4">
    <source>
        <dbReference type="PROSITE" id="PS50949"/>
    </source>
</evidence>
<protein>
    <submittedName>
        <fullName evidence="5">Transcriptional regulator, GntR family</fullName>
    </submittedName>
</protein>
<dbReference type="PANTHER" id="PTHR44846:SF17">
    <property type="entry name" value="GNTR-FAMILY TRANSCRIPTIONAL REGULATOR"/>
    <property type="match status" value="1"/>
</dbReference>
<evidence type="ECO:0000256" key="3">
    <source>
        <dbReference type="ARBA" id="ARBA00023163"/>
    </source>
</evidence>
<dbReference type="SMART" id="SM00345">
    <property type="entry name" value="HTH_GNTR"/>
    <property type="match status" value="1"/>
</dbReference>
<dbReference type="GO" id="GO:0003677">
    <property type="term" value="F:DNA binding"/>
    <property type="evidence" value="ECO:0007669"/>
    <property type="project" value="UniProtKB-KW"/>
</dbReference>
<dbReference type="Pfam" id="PF00532">
    <property type="entry name" value="Peripla_BP_1"/>
    <property type="match status" value="1"/>
</dbReference>
<evidence type="ECO:0000313" key="5">
    <source>
        <dbReference type="EMBL" id="EEG74383.1"/>
    </source>
</evidence>
<dbReference type="SUPFAM" id="SSF53822">
    <property type="entry name" value="Periplasmic binding protein-like I"/>
    <property type="match status" value="1"/>
</dbReference>
<gene>
    <name evidence="5" type="ORF">CLOHYLEM_05650</name>
</gene>
<keyword evidence="3" id="KW-0804">Transcription</keyword>
<dbReference type="STRING" id="553973.CLOHYLEM_05650"/>
<evidence type="ECO:0000256" key="1">
    <source>
        <dbReference type="ARBA" id="ARBA00023015"/>
    </source>
</evidence>
<dbReference type="PROSITE" id="PS50949">
    <property type="entry name" value="HTH_GNTR"/>
    <property type="match status" value="1"/>
</dbReference>
<dbReference type="GO" id="GO:0003700">
    <property type="term" value="F:DNA-binding transcription factor activity"/>
    <property type="evidence" value="ECO:0007669"/>
    <property type="project" value="InterPro"/>
</dbReference>
<dbReference type="SUPFAM" id="SSF46785">
    <property type="entry name" value="Winged helix' DNA-binding domain"/>
    <property type="match status" value="1"/>
</dbReference>
<keyword evidence="1" id="KW-0805">Transcription regulation</keyword>
<dbReference type="Pfam" id="PF00392">
    <property type="entry name" value="GntR"/>
    <property type="match status" value="1"/>
</dbReference>
<dbReference type="HOGENOM" id="CLU_810634_0_0_9"/>
<dbReference type="CDD" id="cd07377">
    <property type="entry name" value="WHTH_GntR"/>
    <property type="match status" value="1"/>
</dbReference>
<keyword evidence="6" id="KW-1185">Reference proteome</keyword>
<organism evidence="5 6">
    <name type="scientific">[Clostridium] hylemonae DSM 15053</name>
    <dbReference type="NCBI Taxonomy" id="553973"/>
    <lineage>
        <taxon>Bacteria</taxon>
        <taxon>Bacillati</taxon>
        <taxon>Bacillota</taxon>
        <taxon>Clostridia</taxon>
        <taxon>Lachnospirales</taxon>
        <taxon>Lachnospiraceae</taxon>
    </lineage>
</organism>
<dbReference type="InterPro" id="IPR028082">
    <property type="entry name" value="Peripla_BP_I"/>
</dbReference>
<name>C0C0P6_9FIRM</name>
<feature type="domain" description="HTH gntR-type" evidence="4">
    <location>
        <begin position="4"/>
        <end position="72"/>
    </location>
</feature>
<dbReference type="EMBL" id="ABYI02000020">
    <property type="protein sequence ID" value="EEG74383.1"/>
    <property type="molecule type" value="Genomic_DNA"/>
</dbReference>
<dbReference type="InterPro" id="IPR050679">
    <property type="entry name" value="Bact_HTH_transcr_reg"/>
</dbReference>
<sequence>MGNENLYETVKNRICNEIFEGHYEDGDRIPPERELEELLGVSRVTVRKSLELLEEEGLVVREVGRGTTVTLRNAGNRSELDMVVLIAPAQNPFFSEFIARFQNYAETKGALLLYVEKPRTEELERCLYRLYKRGLRNVVVWLEDMTADPDKLRRLRSLGMNLVFFDSDKGLPYADCVALDNRLAVQTLYEELVRQGYKDIAYIGWDLQEAYSIRTRRQAYKEAAGPAARLLCLPWKDAEKSEAMLGRLMTPADAQPDAVICSDRESGELTVETFRKSHAAVKIAAVDELAKSDRAEVIMYRQDLYAAVERIFTCLQDQCTMEGRWTAKLYLIRGILEQGPSVLP</sequence>
<dbReference type="OrthoDB" id="9799482at2"/>
<dbReference type="Proteomes" id="UP000004893">
    <property type="component" value="Unassembled WGS sequence"/>
</dbReference>
<reference evidence="5" key="1">
    <citation type="submission" date="2009-02" db="EMBL/GenBank/DDBJ databases">
        <authorList>
            <person name="Fulton L."/>
            <person name="Clifton S."/>
            <person name="Fulton B."/>
            <person name="Xu J."/>
            <person name="Minx P."/>
            <person name="Pepin K.H."/>
            <person name="Johnson M."/>
            <person name="Bhonagiri V."/>
            <person name="Nash W.E."/>
            <person name="Mardis E.R."/>
            <person name="Wilson R.K."/>
        </authorList>
    </citation>
    <scope>NUCLEOTIDE SEQUENCE [LARGE SCALE GENOMIC DNA]</scope>
    <source>
        <strain evidence="5">DSM 15053</strain>
    </source>
</reference>
<dbReference type="Gene3D" id="3.40.50.2300">
    <property type="match status" value="2"/>
</dbReference>